<protein>
    <submittedName>
        <fullName evidence="1">ESAT-6-like protein EsxC</fullName>
    </submittedName>
</protein>
<keyword evidence="2" id="KW-1185">Reference proteome</keyword>
<proteinExistence type="predicted"/>
<gene>
    <name evidence="1" type="primary">esxC</name>
    <name evidence="1" type="ORF">LAUMK136_05535</name>
</gene>
<dbReference type="InterPro" id="IPR010310">
    <property type="entry name" value="T7SS_ESAT-6-like"/>
</dbReference>
<dbReference type="OrthoDB" id="4762157at2"/>
<dbReference type="Proteomes" id="UP000273307">
    <property type="component" value="Unassembled WGS sequence"/>
</dbReference>
<evidence type="ECO:0000313" key="1">
    <source>
        <dbReference type="EMBL" id="VBA44266.1"/>
    </source>
</evidence>
<dbReference type="Gene3D" id="1.10.287.1060">
    <property type="entry name" value="ESAT-6-like"/>
    <property type="match status" value="1"/>
</dbReference>
<dbReference type="Pfam" id="PF06013">
    <property type="entry name" value="WXG100"/>
    <property type="match status" value="1"/>
</dbReference>
<dbReference type="AlphaFoldDB" id="A0A498QFA7"/>
<evidence type="ECO:0000313" key="2">
    <source>
        <dbReference type="Proteomes" id="UP000273307"/>
    </source>
</evidence>
<dbReference type="InterPro" id="IPR036689">
    <property type="entry name" value="ESAT-6-like_sf"/>
</dbReference>
<accession>A0A498QFA7</accession>
<dbReference type="EMBL" id="UPHP01000148">
    <property type="protein sequence ID" value="VBA44266.1"/>
    <property type="molecule type" value="Genomic_DNA"/>
</dbReference>
<organism evidence="1 2">
    <name type="scientific">Mycobacterium attenuatum</name>
    <dbReference type="NCBI Taxonomy" id="2341086"/>
    <lineage>
        <taxon>Bacteria</taxon>
        <taxon>Bacillati</taxon>
        <taxon>Actinomycetota</taxon>
        <taxon>Actinomycetes</taxon>
        <taxon>Mycobacteriales</taxon>
        <taxon>Mycobacteriaceae</taxon>
        <taxon>Mycobacterium</taxon>
    </lineage>
</organism>
<sequence length="95" mass="9949">MSDQITYNPGAVSDFATDVGSRAGQLHEIHEDTANKTNALQEFFAGHGAQGFFDAQAQMLSGLQGLIETVGQHGSTTSHVLDNALGTDQAIAGLF</sequence>
<name>A0A498QFA7_9MYCO</name>
<reference evidence="1 2" key="1">
    <citation type="submission" date="2018-09" db="EMBL/GenBank/DDBJ databases">
        <authorList>
            <person name="Tagini F."/>
        </authorList>
    </citation>
    <scope>NUCLEOTIDE SEQUENCE [LARGE SCALE GENOMIC DNA]</scope>
    <source>
        <strain evidence="1 2">MK136</strain>
    </source>
</reference>
<dbReference type="SUPFAM" id="SSF140453">
    <property type="entry name" value="EsxAB dimer-like"/>
    <property type="match status" value="1"/>
</dbReference>
<dbReference type="RefSeq" id="WP_122445403.1">
    <property type="nucleotide sequence ID" value="NZ_UPHP01000148.1"/>
</dbReference>